<proteinExistence type="predicted"/>
<reference evidence="1" key="3">
    <citation type="journal article" date="2013" name="Nucleic Acids Res.">
        <title>The genome of Anopheles darlingi, the main neotropical malaria vector.</title>
        <authorList>
            <person name="Marinotti O."/>
            <person name="Cerqueira G.C."/>
            <person name="de Almeida L.G."/>
            <person name="Ferro M.I."/>
            <person name="Loreto E.L."/>
            <person name="Zaha A."/>
            <person name="Teixeira S.M."/>
            <person name="Wespiser A.R."/>
            <person name="Almeida E Silva A."/>
            <person name="Schlindwein A.D."/>
            <person name="Pacheco A.C."/>
            <person name="Silva A.L."/>
            <person name="Graveley B.R."/>
            <person name="Walenz B.P."/>
            <person name="Lima Bde A."/>
            <person name="Ribeiro C.A."/>
            <person name="Nunes-Silva C.G."/>
            <person name="de Carvalho C.R."/>
            <person name="Soares C.M."/>
            <person name="de Menezes C.B."/>
            <person name="Matiolli C."/>
            <person name="Caffrey D."/>
            <person name="Araujo D.A."/>
            <person name="de Oliveira D.M."/>
            <person name="Golenbock D."/>
            <person name="Grisard E.C."/>
            <person name="Fantinatti-Garboggini F."/>
            <person name="de Carvalho F.M."/>
            <person name="Barcellos F.G."/>
            <person name="Prosdocimi F."/>
            <person name="May G."/>
            <person name="Azevedo Junior G.M."/>
            <person name="Guimaraes G.M."/>
            <person name="Goldman G.H."/>
            <person name="Padilha I.Q."/>
            <person name="Batista Jda S."/>
            <person name="Ferro J.A."/>
            <person name="Ribeiro J.M."/>
            <person name="Fietto J.L."/>
            <person name="Dabbas K.M."/>
            <person name="Cerdeira L."/>
            <person name="Agnez-Lima L.F."/>
            <person name="Brocchi M."/>
            <person name="de Carvalho M.O."/>
            <person name="Teixeira Mde M."/>
            <person name="Diniz Maia Mde M."/>
            <person name="Goldman M.H."/>
            <person name="Cruz Schneider M.P."/>
            <person name="Felipe M.S."/>
            <person name="Hungria M."/>
            <person name="Nicolas M.F."/>
            <person name="Pereira M."/>
            <person name="Montes M.A."/>
            <person name="Cantao M.E."/>
            <person name="Vincentz M."/>
            <person name="Rafael M.S."/>
            <person name="Silverman N."/>
            <person name="Stoco P.H."/>
            <person name="Souza R.C."/>
            <person name="Vicentini R."/>
            <person name="Gazzinelli R.T."/>
            <person name="Neves Rde O."/>
            <person name="Silva R."/>
            <person name="Astolfi-Filho S."/>
            <person name="Maciel T.E."/>
            <person name="Urmenyi T.P."/>
            <person name="Tadei W.P."/>
            <person name="Camargo E.P."/>
            <person name="de Vasconcelos A.T."/>
        </authorList>
    </citation>
    <scope>NUCLEOTIDE SEQUENCE</scope>
</reference>
<reference evidence="1 3" key="1">
    <citation type="journal article" date="2010" name="BMC Genomics">
        <title>Combination of measures distinguishes pre-miRNAs from other stem-loops in the genome of the newly sequenced Anopheles darlingi.</title>
        <authorList>
            <person name="Mendes N.D."/>
            <person name="Freitas A.T."/>
            <person name="Vasconcelos A.T."/>
            <person name="Sagot M.F."/>
        </authorList>
    </citation>
    <scope>NUCLEOTIDE SEQUENCE</scope>
</reference>
<reference evidence="2" key="4">
    <citation type="submission" date="2015-06" db="UniProtKB">
        <authorList>
            <consortium name="EnsemblMetazoa"/>
        </authorList>
    </citation>
    <scope>IDENTIFICATION</scope>
</reference>
<gene>
    <name evidence="1" type="ORF">AND_009458</name>
</gene>
<reference evidence="1" key="2">
    <citation type="submission" date="2010-05" db="EMBL/GenBank/DDBJ databases">
        <authorList>
            <person name="Almeida L.G."/>
            <person name="Nicolas M.F."/>
            <person name="Souza R.C."/>
            <person name="Vasconcelos A.T.R."/>
        </authorList>
    </citation>
    <scope>NUCLEOTIDE SEQUENCE</scope>
</reference>
<dbReference type="EMBL" id="ADMH02002107">
    <property type="protein sequence ID" value="ETN58955.1"/>
    <property type="molecule type" value="Genomic_DNA"/>
</dbReference>
<evidence type="ECO:0000313" key="3">
    <source>
        <dbReference type="Proteomes" id="UP000000673"/>
    </source>
</evidence>
<keyword evidence="3" id="KW-1185">Reference proteome</keyword>
<dbReference type="EnsemblMetazoa" id="ADAC009458-RA">
    <property type="protein sequence ID" value="ADAC009458-PA"/>
    <property type="gene ID" value="ADAC009458"/>
</dbReference>
<evidence type="ECO:0000313" key="2">
    <source>
        <dbReference type="EnsemblMetazoa" id="ADAC009458-PA"/>
    </source>
</evidence>
<evidence type="ECO:0000313" key="1">
    <source>
        <dbReference type="EMBL" id="ETN58955.1"/>
    </source>
</evidence>
<dbReference type="HOGENOM" id="CLU_2544448_0_0_1"/>
<dbReference type="AlphaFoldDB" id="W5J7X2"/>
<organism evidence="1">
    <name type="scientific">Anopheles darlingi</name>
    <name type="common">Mosquito</name>
    <dbReference type="NCBI Taxonomy" id="43151"/>
    <lineage>
        <taxon>Eukaryota</taxon>
        <taxon>Metazoa</taxon>
        <taxon>Ecdysozoa</taxon>
        <taxon>Arthropoda</taxon>
        <taxon>Hexapoda</taxon>
        <taxon>Insecta</taxon>
        <taxon>Pterygota</taxon>
        <taxon>Neoptera</taxon>
        <taxon>Endopterygota</taxon>
        <taxon>Diptera</taxon>
        <taxon>Nematocera</taxon>
        <taxon>Culicoidea</taxon>
        <taxon>Culicidae</taxon>
        <taxon>Anophelinae</taxon>
        <taxon>Anopheles</taxon>
    </lineage>
</organism>
<sequence>MVLGGRMEMDKRSVCDLPERYYYGGPLVVCTTCDWKPRRGYSLQHYWGHKVSPRHSVSFRDADIDDCVAVISSIASIAKCKRN</sequence>
<protein>
    <submittedName>
        <fullName evidence="1 2">Uncharacterized protein</fullName>
    </submittedName>
</protein>
<accession>W5J7X2</accession>
<dbReference type="Proteomes" id="UP000000673">
    <property type="component" value="Unassembled WGS sequence"/>
</dbReference>
<name>W5J7X2_ANODA</name>
<dbReference type="VEuPathDB" id="VectorBase:ADAC009458"/>